<dbReference type="InterPro" id="IPR050793">
    <property type="entry name" value="CMP-NeuNAc_synthase"/>
</dbReference>
<dbReference type="SFLD" id="SFLDG01138">
    <property type="entry name" value="C1.6.2:_Deoxy-d-mannose-octulo"/>
    <property type="match status" value="1"/>
</dbReference>
<dbReference type="GO" id="GO:0009103">
    <property type="term" value="P:lipopolysaccharide biosynthetic process"/>
    <property type="evidence" value="ECO:0007669"/>
    <property type="project" value="UniProtKB-KW"/>
</dbReference>
<dbReference type="InterPro" id="IPR023214">
    <property type="entry name" value="HAD_sf"/>
</dbReference>
<evidence type="ECO:0000256" key="8">
    <source>
        <dbReference type="ARBA" id="ARBA00022801"/>
    </source>
</evidence>
<dbReference type="EMBL" id="UOGJ01000051">
    <property type="protein sequence ID" value="VAX35435.1"/>
    <property type="molecule type" value="Genomic_DNA"/>
</dbReference>
<keyword evidence="9" id="KW-0460">Magnesium</keyword>
<comment type="subunit">
    <text evidence="4">Homotetramer.</text>
</comment>
<evidence type="ECO:0000256" key="10">
    <source>
        <dbReference type="ARBA" id="ARBA00022985"/>
    </source>
</evidence>
<comment type="cofactor">
    <cofactor evidence="2">
        <name>Mg(2+)</name>
        <dbReference type="ChEBI" id="CHEBI:18420"/>
    </cofactor>
</comment>
<evidence type="ECO:0000256" key="6">
    <source>
        <dbReference type="ARBA" id="ARBA00020092"/>
    </source>
</evidence>
<dbReference type="EC" id="3.1.3.45" evidence="5"/>
<dbReference type="GO" id="GO:0046872">
    <property type="term" value="F:metal ion binding"/>
    <property type="evidence" value="ECO:0007669"/>
    <property type="project" value="UniProtKB-KW"/>
</dbReference>
<gene>
    <name evidence="12" type="ORF">MNBD_UNCLBAC01-634</name>
</gene>
<dbReference type="GO" id="GO:0008781">
    <property type="term" value="F:N-acylneuraminate cytidylyltransferase activity"/>
    <property type="evidence" value="ECO:0007669"/>
    <property type="project" value="TreeGrafter"/>
</dbReference>
<keyword evidence="10" id="KW-0448">Lipopolysaccharide biosynthesis</keyword>
<dbReference type="InterPro" id="IPR010023">
    <property type="entry name" value="KdsC_fam"/>
</dbReference>
<evidence type="ECO:0000256" key="3">
    <source>
        <dbReference type="ARBA" id="ARBA00005893"/>
    </source>
</evidence>
<evidence type="ECO:0000256" key="7">
    <source>
        <dbReference type="ARBA" id="ARBA00022723"/>
    </source>
</evidence>
<dbReference type="NCBIfam" id="TIGR01670">
    <property type="entry name" value="KdsC-phosphatas"/>
    <property type="match status" value="1"/>
</dbReference>
<organism evidence="12">
    <name type="scientific">hydrothermal vent metagenome</name>
    <dbReference type="NCBI Taxonomy" id="652676"/>
    <lineage>
        <taxon>unclassified sequences</taxon>
        <taxon>metagenomes</taxon>
        <taxon>ecological metagenomes</taxon>
    </lineage>
</organism>
<dbReference type="InterPro" id="IPR036412">
    <property type="entry name" value="HAD-like_sf"/>
</dbReference>
<evidence type="ECO:0000256" key="2">
    <source>
        <dbReference type="ARBA" id="ARBA00001946"/>
    </source>
</evidence>
<keyword evidence="8 12" id="KW-0378">Hydrolase</keyword>
<dbReference type="PANTHER" id="PTHR21485:SF6">
    <property type="entry name" value="N-ACYLNEURAMINATE CYTIDYLYLTRANSFERASE-RELATED"/>
    <property type="match status" value="1"/>
</dbReference>
<accession>A0A3B1DUA4</accession>
<evidence type="ECO:0000256" key="1">
    <source>
        <dbReference type="ARBA" id="ARBA00000898"/>
    </source>
</evidence>
<sequence>MEGNLKNKIKKIKLLILDVDGVLTNGKINFDERGKEIKVFDVQDGFGLVFFKQAGFKTAIISARSAGAVTVRAKDLKFDEIHQDAYPKTSAYQKVLKNLKVKDEETCFMGDDLPDLCLLSKVGFSVAPANGVDDVKKRVDYVTKRKGGDGAVREVVELILRTQGKWKNVMKGFV</sequence>
<dbReference type="AlphaFoldDB" id="A0A3B1DUA4"/>
<dbReference type="Pfam" id="PF08282">
    <property type="entry name" value="Hydrolase_3"/>
    <property type="match status" value="1"/>
</dbReference>
<evidence type="ECO:0000256" key="11">
    <source>
        <dbReference type="ARBA" id="ARBA00031051"/>
    </source>
</evidence>
<evidence type="ECO:0000256" key="5">
    <source>
        <dbReference type="ARBA" id="ARBA00013066"/>
    </source>
</evidence>
<dbReference type="SUPFAM" id="SSF56784">
    <property type="entry name" value="HAD-like"/>
    <property type="match status" value="1"/>
</dbReference>
<comment type="catalytic activity">
    <reaction evidence="1">
        <text>3-deoxy-alpha-D-manno-2-octulosonate-8-phosphate + H2O = 3-deoxy-alpha-D-manno-oct-2-ulosonate + phosphate</text>
        <dbReference type="Rhea" id="RHEA:11500"/>
        <dbReference type="ChEBI" id="CHEBI:15377"/>
        <dbReference type="ChEBI" id="CHEBI:43474"/>
        <dbReference type="ChEBI" id="CHEBI:85985"/>
        <dbReference type="ChEBI" id="CHEBI:85986"/>
        <dbReference type="EC" id="3.1.3.45"/>
    </reaction>
</comment>
<evidence type="ECO:0000256" key="4">
    <source>
        <dbReference type="ARBA" id="ARBA00011881"/>
    </source>
</evidence>
<proteinExistence type="inferred from homology"/>
<evidence type="ECO:0000313" key="12">
    <source>
        <dbReference type="EMBL" id="VAX35435.1"/>
    </source>
</evidence>
<dbReference type="SFLD" id="SFLDS00003">
    <property type="entry name" value="Haloacid_Dehalogenase"/>
    <property type="match status" value="1"/>
</dbReference>
<dbReference type="FunFam" id="3.40.50.1000:FF:000029">
    <property type="entry name" value="3-deoxy-D-manno-octulosonate 8-phosphate phosphatase KdsC"/>
    <property type="match status" value="1"/>
</dbReference>
<dbReference type="Gene3D" id="3.40.50.1000">
    <property type="entry name" value="HAD superfamily/HAD-like"/>
    <property type="match status" value="1"/>
</dbReference>
<protein>
    <recommendedName>
        <fullName evidence="6">3-deoxy-D-manno-octulosonate 8-phosphate phosphatase KdsC</fullName>
        <ecNumber evidence="5">3.1.3.45</ecNumber>
    </recommendedName>
    <alternativeName>
        <fullName evidence="11">KDO 8-P phosphatase</fullName>
    </alternativeName>
</protein>
<comment type="similarity">
    <text evidence="3">Belongs to the KdsC family.</text>
</comment>
<name>A0A3B1DUA4_9ZZZZ</name>
<evidence type="ECO:0000256" key="9">
    <source>
        <dbReference type="ARBA" id="ARBA00022842"/>
    </source>
</evidence>
<dbReference type="SFLD" id="SFLDG01136">
    <property type="entry name" value="C1.6:_Phosphoserine_Phosphatas"/>
    <property type="match status" value="1"/>
</dbReference>
<dbReference type="PIRSF" id="PIRSF006118">
    <property type="entry name" value="KDO8-P_Ptase"/>
    <property type="match status" value="1"/>
</dbReference>
<keyword evidence="7" id="KW-0479">Metal-binding</keyword>
<dbReference type="GO" id="GO:0019143">
    <property type="term" value="F:3-deoxy-manno-octulosonate-8-phosphatase activity"/>
    <property type="evidence" value="ECO:0007669"/>
    <property type="project" value="UniProtKB-EC"/>
</dbReference>
<reference evidence="12" key="1">
    <citation type="submission" date="2018-06" db="EMBL/GenBank/DDBJ databases">
        <authorList>
            <person name="Zhirakovskaya E."/>
        </authorList>
    </citation>
    <scope>NUCLEOTIDE SEQUENCE</scope>
</reference>
<dbReference type="PANTHER" id="PTHR21485">
    <property type="entry name" value="HAD SUPERFAMILY MEMBERS CMAS AND KDSC"/>
    <property type="match status" value="1"/>
</dbReference>